<dbReference type="eggNOG" id="ENOG502SRF1">
    <property type="taxonomic scope" value="Eukaryota"/>
</dbReference>
<feature type="chain" id="PRO_5006458322" description="Lipase domain-containing protein" evidence="6">
    <location>
        <begin position="22"/>
        <end position="382"/>
    </location>
</feature>
<accession>B4NC73</accession>
<dbReference type="EMBL" id="CH964239">
    <property type="protein sequence ID" value="EDW82432.2"/>
    <property type="molecule type" value="Genomic_DNA"/>
</dbReference>
<keyword evidence="8" id="KW-0378">Hydrolase</keyword>
<dbReference type="GO" id="GO:0005615">
    <property type="term" value="C:extracellular space"/>
    <property type="evidence" value="ECO:0007669"/>
    <property type="project" value="TreeGrafter"/>
</dbReference>
<dbReference type="OrthoDB" id="199913at2759"/>
<evidence type="ECO:0000259" key="7">
    <source>
        <dbReference type="Pfam" id="PF00151"/>
    </source>
</evidence>
<reference evidence="8 9" key="1">
    <citation type="journal article" date="2007" name="Nature">
        <title>Evolution of genes and genomes on the Drosophila phylogeny.</title>
        <authorList>
            <consortium name="Drosophila 12 Genomes Consortium"/>
            <person name="Clark A.G."/>
            <person name="Eisen M.B."/>
            <person name="Smith D.R."/>
            <person name="Bergman C.M."/>
            <person name="Oliver B."/>
            <person name="Markow T.A."/>
            <person name="Kaufman T.C."/>
            <person name="Kellis M."/>
            <person name="Gelbart W."/>
            <person name="Iyer V.N."/>
            <person name="Pollard D.A."/>
            <person name="Sackton T.B."/>
            <person name="Larracuente A.M."/>
            <person name="Singh N.D."/>
            <person name="Abad J.P."/>
            <person name="Abt D.N."/>
            <person name="Adryan B."/>
            <person name="Aguade M."/>
            <person name="Akashi H."/>
            <person name="Anderson W.W."/>
            <person name="Aquadro C.F."/>
            <person name="Ardell D.H."/>
            <person name="Arguello R."/>
            <person name="Artieri C.G."/>
            <person name="Barbash D.A."/>
            <person name="Barker D."/>
            <person name="Barsanti P."/>
            <person name="Batterham P."/>
            <person name="Batzoglou S."/>
            <person name="Begun D."/>
            <person name="Bhutkar A."/>
            <person name="Blanco E."/>
            <person name="Bosak S.A."/>
            <person name="Bradley R.K."/>
            <person name="Brand A.D."/>
            <person name="Brent M.R."/>
            <person name="Brooks A.N."/>
            <person name="Brown R.H."/>
            <person name="Butlin R.K."/>
            <person name="Caggese C."/>
            <person name="Calvi B.R."/>
            <person name="Bernardo de Carvalho A."/>
            <person name="Caspi A."/>
            <person name="Castrezana S."/>
            <person name="Celniker S.E."/>
            <person name="Chang J.L."/>
            <person name="Chapple C."/>
            <person name="Chatterji S."/>
            <person name="Chinwalla A."/>
            <person name="Civetta A."/>
            <person name="Clifton S.W."/>
            <person name="Comeron J.M."/>
            <person name="Costello J.C."/>
            <person name="Coyne J.A."/>
            <person name="Daub J."/>
            <person name="David R.G."/>
            <person name="Delcher A.L."/>
            <person name="Delehaunty K."/>
            <person name="Do C.B."/>
            <person name="Ebling H."/>
            <person name="Edwards K."/>
            <person name="Eickbush T."/>
            <person name="Evans J.D."/>
            <person name="Filipski A."/>
            <person name="Findeiss S."/>
            <person name="Freyhult E."/>
            <person name="Fulton L."/>
            <person name="Fulton R."/>
            <person name="Garcia A.C."/>
            <person name="Gardiner A."/>
            <person name="Garfield D.A."/>
            <person name="Garvin B.E."/>
            <person name="Gibson G."/>
            <person name="Gilbert D."/>
            <person name="Gnerre S."/>
            <person name="Godfrey J."/>
            <person name="Good R."/>
            <person name="Gotea V."/>
            <person name="Gravely B."/>
            <person name="Greenberg A.J."/>
            <person name="Griffiths-Jones S."/>
            <person name="Gross S."/>
            <person name="Guigo R."/>
            <person name="Gustafson E.A."/>
            <person name="Haerty W."/>
            <person name="Hahn M.W."/>
            <person name="Halligan D.L."/>
            <person name="Halpern A.L."/>
            <person name="Halter G.M."/>
            <person name="Han M.V."/>
            <person name="Heger A."/>
            <person name="Hillier L."/>
            <person name="Hinrichs A.S."/>
            <person name="Holmes I."/>
            <person name="Hoskins R.A."/>
            <person name="Hubisz M.J."/>
            <person name="Hultmark D."/>
            <person name="Huntley M.A."/>
            <person name="Jaffe D.B."/>
            <person name="Jagadeeshan S."/>
            <person name="Jeck W.R."/>
            <person name="Johnson J."/>
            <person name="Jones C.D."/>
            <person name="Jordan W.C."/>
            <person name="Karpen G.H."/>
            <person name="Kataoka E."/>
            <person name="Keightley P.D."/>
            <person name="Kheradpour P."/>
            <person name="Kirkness E.F."/>
            <person name="Koerich L.B."/>
            <person name="Kristiansen K."/>
            <person name="Kudrna D."/>
            <person name="Kulathinal R.J."/>
            <person name="Kumar S."/>
            <person name="Kwok R."/>
            <person name="Lander E."/>
            <person name="Langley C.H."/>
            <person name="Lapoint R."/>
            <person name="Lazzaro B.P."/>
            <person name="Lee S.J."/>
            <person name="Levesque L."/>
            <person name="Li R."/>
            <person name="Lin C.F."/>
            <person name="Lin M.F."/>
            <person name="Lindblad-Toh K."/>
            <person name="Llopart A."/>
            <person name="Long M."/>
            <person name="Low L."/>
            <person name="Lozovsky E."/>
            <person name="Lu J."/>
            <person name="Luo M."/>
            <person name="Machado C.A."/>
            <person name="Makalowski W."/>
            <person name="Marzo M."/>
            <person name="Matsuda M."/>
            <person name="Matzkin L."/>
            <person name="McAllister B."/>
            <person name="McBride C.S."/>
            <person name="McKernan B."/>
            <person name="McKernan K."/>
            <person name="Mendez-Lago M."/>
            <person name="Minx P."/>
            <person name="Mollenhauer M.U."/>
            <person name="Montooth K."/>
            <person name="Mount S.M."/>
            <person name="Mu X."/>
            <person name="Myers E."/>
            <person name="Negre B."/>
            <person name="Newfeld S."/>
            <person name="Nielsen R."/>
            <person name="Noor M.A."/>
            <person name="O'Grady P."/>
            <person name="Pachter L."/>
            <person name="Papaceit M."/>
            <person name="Parisi M.J."/>
            <person name="Parisi M."/>
            <person name="Parts L."/>
            <person name="Pedersen J.S."/>
            <person name="Pesole G."/>
            <person name="Phillippy A.M."/>
            <person name="Ponting C.P."/>
            <person name="Pop M."/>
            <person name="Porcelli D."/>
            <person name="Powell J.R."/>
            <person name="Prohaska S."/>
            <person name="Pruitt K."/>
            <person name="Puig M."/>
            <person name="Quesneville H."/>
            <person name="Ram K.R."/>
            <person name="Rand D."/>
            <person name="Rasmussen M.D."/>
            <person name="Reed L.K."/>
            <person name="Reenan R."/>
            <person name="Reily A."/>
            <person name="Remington K.A."/>
            <person name="Rieger T.T."/>
            <person name="Ritchie M.G."/>
            <person name="Robin C."/>
            <person name="Rogers Y.H."/>
            <person name="Rohde C."/>
            <person name="Rozas J."/>
            <person name="Rubenfield M.J."/>
            <person name="Ruiz A."/>
            <person name="Russo S."/>
            <person name="Salzberg S.L."/>
            <person name="Sanchez-Gracia A."/>
            <person name="Saranga D.J."/>
            <person name="Sato H."/>
            <person name="Schaeffer S.W."/>
            <person name="Schatz M.C."/>
            <person name="Schlenke T."/>
            <person name="Schwartz R."/>
            <person name="Segarra C."/>
            <person name="Singh R.S."/>
            <person name="Sirot L."/>
            <person name="Sirota M."/>
            <person name="Sisneros N.B."/>
            <person name="Smith C.D."/>
            <person name="Smith T.F."/>
            <person name="Spieth J."/>
            <person name="Stage D.E."/>
            <person name="Stark A."/>
            <person name="Stephan W."/>
            <person name="Strausberg R.L."/>
            <person name="Strempel S."/>
            <person name="Sturgill D."/>
            <person name="Sutton G."/>
            <person name="Sutton G.G."/>
            <person name="Tao W."/>
            <person name="Teichmann S."/>
            <person name="Tobari Y.N."/>
            <person name="Tomimura Y."/>
            <person name="Tsolas J.M."/>
            <person name="Valente V.L."/>
            <person name="Venter E."/>
            <person name="Venter J.C."/>
            <person name="Vicario S."/>
            <person name="Vieira F.G."/>
            <person name="Vilella A.J."/>
            <person name="Villasante A."/>
            <person name="Walenz B."/>
            <person name="Wang J."/>
            <person name="Wasserman M."/>
            <person name="Watts T."/>
            <person name="Wilson D."/>
            <person name="Wilson R.K."/>
            <person name="Wing R.A."/>
            <person name="Wolfner M.F."/>
            <person name="Wong A."/>
            <person name="Wong G.K."/>
            <person name="Wu C.I."/>
            <person name="Wu G."/>
            <person name="Yamamoto D."/>
            <person name="Yang H.P."/>
            <person name="Yang S.P."/>
            <person name="Yorke J.A."/>
            <person name="Yoshida K."/>
            <person name="Zdobnov E."/>
            <person name="Zhang P."/>
            <person name="Zhang Y."/>
            <person name="Zimin A.V."/>
            <person name="Baldwin J."/>
            <person name="Abdouelleil A."/>
            <person name="Abdulkadir J."/>
            <person name="Abebe A."/>
            <person name="Abera B."/>
            <person name="Abreu J."/>
            <person name="Acer S.C."/>
            <person name="Aftuck L."/>
            <person name="Alexander A."/>
            <person name="An P."/>
            <person name="Anderson E."/>
            <person name="Anderson S."/>
            <person name="Arachi H."/>
            <person name="Azer M."/>
            <person name="Bachantsang P."/>
            <person name="Barry A."/>
            <person name="Bayul T."/>
            <person name="Berlin A."/>
            <person name="Bessette D."/>
            <person name="Bloom T."/>
            <person name="Blye J."/>
            <person name="Boguslavskiy L."/>
            <person name="Bonnet C."/>
            <person name="Boukhgalter B."/>
            <person name="Bourzgui I."/>
            <person name="Brown A."/>
            <person name="Cahill P."/>
            <person name="Channer S."/>
            <person name="Cheshatsang Y."/>
            <person name="Chuda L."/>
            <person name="Citroen M."/>
            <person name="Collymore A."/>
            <person name="Cooke P."/>
            <person name="Costello M."/>
            <person name="D'Aco K."/>
            <person name="Daza R."/>
            <person name="De Haan G."/>
            <person name="DeGray S."/>
            <person name="DeMaso C."/>
            <person name="Dhargay N."/>
            <person name="Dooley K."/>
            <person name="Dooley E."/>
            <person name="Doricent M."/>
            <person name="Dorje P."/>
            <person name="Dorjee K."/>
            <person name="Dupes A."/>
            <person name="Elong R."/>
            <person name="Falk J."/>
            <person name="Farina A."/>
            <person name="Faro S."/>
            <person name="Ferguson D."/>
            <person name="Fisher S."/>
            <person name="Foley C.D."/>
            <person name="Franke A."/>
            <person name="Friedrich D."/>
            <person name="Gadbois L."/>
            <person name="Gearin G."/>
            <person name="Gearin C.R."/>
            <person name="Giannoukos G."/>
            <person name="Goode T."/>
            <person name="Graham J."/>
            <person name="Grandbois E."/>
            <person name="Grewal S."/>
            <person name="Gyaltsen K."/>
            <person name="Hafez N."/>
            <person name="Hagos B."/>
            <person name="Hall J."/>
            <person name="Henson C."/>
            <person name="Hollinger A."/>
            <person name="Honan T."/>
            <person name="Huard M.D."/>
            <person name="Hughes L."/>
            <person name="Hurhula B."/>
            <person name="Husby M.E."/>
            <person name="Kamat A."/>
            <person name="Kanga B."/>
            <person name="Kashin S."/>
            <person name="Khazanovich D."/>
            <person name="Kisner P."/>
            <person name="Lance K."/>
            <person name="Lara M."/>
            <person name="Lee W."/>
            <person name="Lennon N."/>
            <person name="Letendre F."/>
            <person name="LeVine R."/>
            <person name="Lipovsky A."/>
            <person name="Liu X."/>
            <person name="Liu J."/>
            <person name="Liu S."/>
            <person name="Lokyitsang T."/>
            <person name="Lokyitsang Y."/>
            <person name="Lubonja R."/>
            <person name="Lui A."/>
            <person name="MacDonald P."/>
            <person name="Magnisalis V."/>
            <person name="Maru K."/>
            <person name="Matthews C."/>
            <person name="McCusker W."/>
            <person name="McDonough S."/>
            <person name="Mehta T."/>
            <person name="Meldrim J."/>
            <person name="Meneus L."/>
            <person name="Mihai O."/>
            <person name="Mihalev A."/>
            <person name="Mihova T."/>
            <person name="Mittelman R."/>
            <person name="Mlenga V."/>
            <person name="Montmayeur A."/>
            <person name="Mulrain L."/>
            <person name="Navidi A."/>
            <person name="Naylor J."/>
            <person name="Negash T."/>
            <person name="Nguyen T."/>
            <person name="Nguyen N."/>
            <person name="Nicol R."/>
            <person name="Norbu C."/>
            <person name="Norbu N."/>
            <person name="Novod N."/>
            <person name="O'Neill B."/>
            <person name="Osman S."/>
            <person name="Markiewicz E."/>
            <person name="Oyono O.L."/>
            <person name="Patti C."/>
            <person name="Phunkhang P."/>
            <person name="Pierre F."/>
            <person name="Priest M."/>
            <person name="Raghuraman S."/>
            <person name="Rege F."/>
            <person name="Reyes R."/>
            <person name="Rise C."/>
            <person name="Rogov P."/>
            <person name="Ross K."/>
            <person name="Ryan E."/>
            <person name="Settipalli S."/>
            <person name="Shea T."/>
            <person name="Sherpa N."/>
            <person name="Shi L."/>
            <person name="Shih D."/>
            <person name="Sparrow T."/>
            <person name="Spaulding J."/>
            <person name="Stalker J."/>
            <person name="Stange-Thomann N."/>
            <person name="Stavropoulos S."/>
            <person name="Stone C."/>
            <person name="Strader C."/>
            <person name="Tesfaye S."/>
            <person name="Thomson T."/>
            <person name="Thoulutsang Y."/>
            <person name="Thoulutsang D."/>
            <person name="Topham K."/>
            <person name="Topping I."/>
            <person name="Tsamla T."/>
            <person name="Vassiliev H."/>
            <person name="Vo A."/>
            <person name="Wangchuk T."/>
            <person name="Wangdi T."/>
            <person name="Weiand M."/>
            <person name="Wilkinson J."/>
            <person name="Wilson A."/>
            <person name="Yadav S."/>
            <person name="Young G."/>
            <person name="Yu Q."/>
            <person name="Zembek L."/>
            <person name="Zhong D."/>
            <person name="Zimmer A."/>
            <person name="Zwirko Z."/>
            <person name="Jaffe D.B."/>
            <person name="Alvarez P."/>
            <person name="Brockman W."/>
            <person name="Butler J."/>
            <person name="Chin C."/>
            <person name="Gnerre S."/>
            <person name="Grabherr M."/>
            <person name="Kleber M."/>
            <person name="Mauceli E."/>
            <person name="MacCallum I."/>
        </authorList>
    </citation>
    <scope>NUCLEOTIDE SEQUENCE [LARGE SCALE GENOMIC DNA]</scope>
    <source>
        <strain evidence="9">Tucson 14030-0811.24</strain>
    </source>
</reference>
<dbReference type="CDD" id="cd00707">
    <property type="entry name" value="Pancreat_lipase_like"/>
    <property type="match status" value="1"/>
</dbReference>
<dbReference type="InterPro" id="IPR029058">
    <property type="entry name" value="AB_hydrolase_fold"/>
</dbReference>
<dbReference type="PRINTS" id="PR00821">
    <property type="entry name" value="TAGLIPASE"/>
</dbReference>
<dbReference type="GO" id="GO:0017171">
    <property type="term" value="F:serine hydrolase activity"/>
    <property type="evidence" value="ECO:0007669"/>
    <property type="project" value="TreeGrafter"/>
</dbReference>
<comment type="subcellular location">
    <subcellularLocation>
        <location evidence="1">Secreted</location>
    </subcellularLocation>
</comment>
<dbReference type="HOGENOM" id="CLU_027171_2_1_1"/>
<dbReference type="AlphaFoldDB" id="B4NC73"/>
<dbReference type="Gene3D" id="3.40.50.1820">
    <property type="entry name" value="alpha/beta hydrolase"/>
    <property type="match status" value="1"/>
</dbReference>
<evidence type="ECO:0000256" key="1">
    <source>
        <dbReference type="ARBA" id="ARBA00004613"/>
    </source>
</evidence>
<dbReference type="FunCoup" id="B4NC73">
    <property type="interactions" value="13"/>
</dbReference>
<gene>
    <name evidence="8" type="primary">Dwil\GK18858</name>
    <name evidence="8" type="ORF">Dwil_GK18858</name>
</gene>
<evidence type="ECO:0000256" key="4">
    <source>
        <dbReference type="ARBA" id="ARBA00022729"/>
    </source>
</evidence>
<dbReference type="Proteomes" id="UP000007798">
    <property type="component" value="Unassembled WGS sequence"/>
</dbReference>
<dbReference type="InterPro" id="IPR033906">
    <property type="entry name" value="Lipase_N"/>
</dbReference>
<comment type="similarity">
    <text evidence="2 5">Belongs to the AB hydrolase superfamily. Lipase family.</text>
</comment>
<dbReference type="KEGG" id="dwi:6648503"/>
<dbReference type="InterPro" id="IPR013818">
    <property type="entry name" value="Lipase"/>
</dbReference>
<evidence type="ECO:0000256" key="2">
    <source>
        <dbReference type="ARBA" id="ARBA00010701"/>
    </source>
</evidence>
<evidence type="ECO:0000313" key="9">
    <source>
        <dbReference type="Proteomes" id="UP000007798"/>
    </source>
</evidence>
<dbReference type="PANTHER" id="PTHR11610">
    <property type="entry name" value="LIPASE"/>
    <property type="match status" value="1"/>
</dbReference>
<organism evidence="8 9">
    <name type="scientific">Drosophila willistoni</name>
    <name type="common">Fruit fly</name>
    <dbReference type="NCBI Taxonomy" id="7260"/>
    <lineage>
        <taxon>Eukaryota</taxon>
        <taxon>Metazoa</taxon>
        <taxon>Ecdysozoa</taxon>
        <taxon>Arthropoda</taxon>
        <taxon>Hexapoda</taxon>
        <taxon>Insecta</taxon>
        <taxon>Pterygota</taxon>
        <taxon>Neoptera</taxon>
        <taxon>Endopterygota</taxon>
        <taxon>Diptera</taxon>
        <taxon>Brachycera</taxon>
        <taxon>Muscomorpha</taxon>
        <taxon>Ephydroidea</taxon>
        <taxon>Drosophilidae</taxon>
        <taxon>Drosophila</taxon>
        <taxon>Sophophora</taxon>
    </lineage>
</organism>
<dbReference type="PANTHER" id="PTHR11610:SF149">
    <property type="entry name" value="FI01450P-RELATED"/>
    <property type="match status" value="1"/>
</dbReference>
<keyword evidence="3" id="KW-0964">Secreted</keyword>
<dbReference type="GO" id="GO:0016042">
    <property type="term" value="P:lipid catabolic process"/>
    <property type="evidence" value="ECO:0007669"/>
    <property type="project" value="TreeGrafter"/>
</dbReference>
<feature type="signal peptide" evidence="6">
    <location>
        <begin position="1"/>
        <end position="21"/>
    </location>
</feature>
<evidence type="ECO:0000256" key="5">
    <source>
        <dbReference type="RuleBase" id="RU004262"/>
    </source>
</evidence>
<evidence type="ECO:0000256" key="3">
    <source>
        <dbReference type="ARBA" id="ARBA00022525"/>
    </source>
</evidence>
<dbReference type="GO" id="GO:0016298">
    <property type="term" value="F:lipase activity"/>
    <property type="evidence" value="ECO:0007669"/>
    <property type="project" value="InterPro"/>
</dbReference>
<dbReference type="SUPFAM" id="SSF53474">
    <property type="entry name" value="alpha/beta-Hydrolases"/>
    <property type="match status" value="1"/>
</dbReference>
<name>B4NC73_DROWI</name>
<evidence type="ECO:0000313" key="8">
    <source>
        <dbReference type="EMBL" id="EDW82432.2"/>
    </source>
</evidence>
<dbReference type="InParanoid" id="B4NC73"/>
<protein>
    <recommendedName>
        <fullName evidence="7">Lipase domain-containing protein</fullName>
    </recommendedName>
</protein>
<proteinExistence type="inferred from homology"/>
<sequence>MTLAHRFIILLLLAMDLSAQGHDVQKRQSPIDFQDLLQFLQDQLRQLAIGVPLDISFSALNYICSTIVDLGIVQSKIVPDMSKMSFQLHTDECHNVSVPLTRAEDLWQTPGFQQDRPMVIFITGWTTNINNSNSGPMAKAYQCRNDTNFVILDASNFIDTLYTWSALNTEAIGAYVAKALVKLNRHYITTRLHVIGHSLGAQIAGSTGRNYKALTGGEILTRITGLDPANPCFYDGNNLLGVRSGDARFVDIIHTNPGILGTPRRQADADFFVQGLAPFKSGCAEAPITCSHNRAVDYFVETVYPSNANDFLGKRCTHYADLLDGRNCRDAAIMGFAANYGKLGMFYVDANGSEPYGKQASLSNYTYTNTSCGVCTRDINYI</sequence>
<dbReference type="Pfam" id="PF00151">
    <property type="entry name" value="Lipase"/>
    <property type="match status" value="1"/>
</dbReference>
<keyword evidence="9" id="KW-1185">Reference proteome</keyword>
<evidence type="ECO:0000256" key="6">
    <source>
        <dbReference type="SAM" id="SignalP"/>
    </source>
</evidence>
<feature type="domain" description="Lipase" evidence="7">
    <location>
        <begin position="80"/>
        <end position="328"/>
    </location>
</feature>
<keyword evidence="4 6" id="KW-0732">Signal</keyword>
<dbReference type="InterPro" id="IPR000734">
    <property type="entry name" value="TAG_lipase"/>
</dbReference>